<protein>
    <submittedName>
        <fullName evidence="2">Uncharacterized protein</fullName>
    </submittedName>
</protein>
<gene>
    <name evidence="2" type="ORF">GLE_1169</name>
</gene>
<evidence type="ECO:0000313" key="2">
    <source>
        <dbReference type="EMBL" id="ALN56527.1"/>
    </source>
</evidence>
<dbReference type="KEGG" id="lez:GLE_1169"/>
<organism evidence="2 3">
    <name type="scientific">Lysobacter enzymogenes</name>
    <dbReference type="NCBI Taxonomy" id="69"/>
    <lineage>
        <taxon>Bacteria</taxon>
        <taxon>Pseudomonadati</taxon>
        <taxon>Pseudomonadota</taxon>
        <taxon>Gammaproteobacteria</taxon>
        <taxon>Lysobacterales</taxon>
        <taxon>Lysobacteraceae</taxon>
        <taxon>Lysobacter</taxon>
    </lineage>
</organism>
<evidence type="ECO:0000313" key="3">
    <source>
        <dbReference type="Proteomes" id="UP000061569"/>
    </source>
</evidence>
<feature type="region of interest" description="Disordered" evidence="1">
    <location>
        <begin position="1"/>
        <end position="34"/>
    </location>
</feature>
<proteinExistence type="predicted"/>
<dbReference type="AlphaFoldDB" id="A0A0S2DDJ3"/>
<accession>A0A0S2DDJ3</accession>
<reference evidence="2 3" key="1">
    <citation type="submission" date="2015-11" db="EMBL/GenBank/DDBJ databases">
        <title>Genome sequences of Lysobacter enzymogenes strain C3 and Lysobacter antibioticus ATCC 29479.</title>
        <authorList>
            <person name="Kobayashi D.Y."/>
        </authorList>
    </citation>
    <scope>NUCLEOTIDE SEQUENCE [LARGE SCALE GENOMIC DNA]</scope>
    <source>
        <strain evidence="2 3">C3</strain>
    </source>
</reference>
<dbReference type="PATRIC" id="fig|69.6.peg.1154"/>
<sequence length="301" mass="29516">MADASSGVSGSDSSQNAQNAADRAAETAAAQQAAADKAATEAAAAAALNSVQAAPVDLSISPAAISQLSAMTVDTVPSLSSLQTLGGVPTAATYADIAQATATPTTPAVTEYNAWSAGFSITPNDPATVETTPLSAVSINVGLNHVGDINANLEARMGIAPAQVTFAGAVSYTNGVTTYGLSGLAGPFGGIADPNYGITATTATELDFGKLGLSLNVNANADGFTNGTFGANVTTPLSEGWNGFAGVSVSGDRNGVNAVEGMLGANYNANGASLGVSGSGRVDTRTGDVSGGAKFNLGIKF</sequence>
<evidence type="ECO:0000256" key="1">
    <source>
        <dbReference type="SAM" id="MobiDB-lite"/>
    </source>
</evidence>
<dbReference type="Proteomes" id="UP000061569">
    <property type="component" value="Chromosome"/>
</dbReference>
<name>A0A0S2DDJ3_LYSEN</name>
<dbReference type="EMBL" id="CP013140">
    <property type="protein sequence ID" value="ALN56527.1"/>
    <property type="molecule type" value="Genomic_DNA"/>
</dbReference>